<dbReference type="PANTHER" id="PTHR21028">
    <property type="entry name" value="SI:CH211-156B7.4"/>
    <property type="match status" value="1"/>
</dbReference>
<dbReference type="CDD" id="cd07890">
    <property type="entry name" value="CYTH-like_AC_IV-like"/>
    <property type="match status" value="1"/>
</dbReference>
<dbReference type="Gene3D" id="2.40.320.10">
    <property type="entry name" value="Hypothetical Protein Pfu-838710-001"/>
    <property type="match status" value="1"/>
</dbReference>
<dbReference type="InterPro" id="IPR023577">
    <property type="entry name" value="CYTH_domain"/>
</dbReference>
<dbReference type="Pfam" id="PF01928">
    <property type="entry name" value="CYTH"/>
    <property type="match status" value="1"/>
</dbReference>
<dbReference type="InterPro" id="IPR033469">
    <property type="entry name" value="CYTH-like_dom_sf"/>
</dbReference>
<name>A0A7W5E2M8_9BACT</name>
<organism evidence="2 3">
    <name type="scientific">Aporhodopirellula rubra</name>
    <dbReference type="NCBI Taxonomy" id="980271"/>
    <lineage>
        <taxon>Bacteria</taxon>
        <taxon>Pseudomonadati</taxon>
        <taxon>Planctomycetota</taxon>
        <taxon>Planctomycetia</taxon>
        <taxon>Pirellulales</taxon>
        <taxon>Pirellulaceae</taxon>
        <taxon>Aporhodopirellula</taxon>
    </lineage>
</organism>
<dbReference type="GO" id="GO:0004016">
    <property type="term" value="F:adenylate cyclase activity"/>
    <property type="evidence" value="ECO:0007669"/>
    <property type="project" value="UniProtKB-EC"/>
</dbReference>
<evidence type="ECO:0000259" key="1">
    <source>
        <dbReference type="PROSITE" id="PS51707"/>
    </source>
</evidence>
<keyword evidence="2" id="KW-0456">Lyase</keyword>
<feature type="domain" description="CYTH" evidence="1">
    <location>
        <begin position="1"/>
        <end position="191"/>
    </location>
</feature>
<accession>A0A7W5E2M8</accession>
<proteinExistence type="predicted"/>
<evidence type="ECO:0000313" key="2">
    <source>
        <dbReference type="EMBL" id="MBB3208202.1"/>
    </source>
</evidence>
<dbReference type="InterPro" id="IPR008173">
    <property type="entry name" value="Adenylyl_cyclase_CyaB"/>
</dbReference>
<dbReference type="EC" id="4.6.1.1" evidence="2"/>
<dbReference type="EMBL" id="JACHXU010000014">
    <property type="protein sequence ID" value="MBB3208202.1"/>
    <property type="molecule type" value="Genomic_DNA"/>
</dbReference>
<dbReference type="AlphaFoldDB" id="A0A7W5E2M8"/>
<gene>
    <name evidence="2" type="ORF">FHS27_004029</name>
</gene>
<evidence type="ECO:0000313" key="3">
    <source>
        <dbReference type="Proteomes" id="UP000536179"/>
    </source>
</evidence>
<dbReference type="RefSeq" id="WP_184306432.1">
    <property type="nucleotide sequence ID" value="NZ_JACHXU010000014.1"/>
</dbReference>
<dbReference type="NCBIfam" id="TIGR00318">
    <property type="entry name" value="cyaB"/>
    <property type="match status" value="1"/>
</dbReference>
<dbReference type="Proteomes" id="UP000536179">
    <property type="component" value="Unassembled WGS sequence"/>
</dbReference>
<keyword evidence="3" id="KW-1185">Reference proteome</keyword>
<dbReference type="SMART" id="SM01118">
    <property type="entry name" value="CYTH"/>
    <property type="match status" value="1"/>
</dbReference>
<dbReference type="SUPFAM" id="SSF55154">
    <property type="entry name" value="CYTH-like phosphatases"/>
    <property type="match status" value="1"/>
</dbReference>
<comment type="caution">
    <text evidence="2">The sequence shown here is derived from an EMBL/GenBank/DDBJ whole genome shotgun (WGS) entry which is preliminary data.</text>
</comment>
<dbReference type="PROSITE" id="PS51707">
    <property type="entry name" value="CYTH"/>
    <property type="match status" value="1"/>
</dbReference>
<reference evidence="2 3" key="1">
    <citation type="submission" date="2020-08" db="EMBL/GenBank/DDBJ databases">
        <title>Genomic Encyclopedia of Type Strains, Phase III (KMG-III): the genomes of soil and plant-associated and newly described type strains.</title>
        <authorList>
            <person name="Whitman W."/>
        </authorList>
    </citation>
    <scope>NUCLEOTIDE SEQUENCE [LARGE SCALE GENOMIC DNA]</scope>
    <source>
        <strain evidence="2 3">CECT 8075</strain>
    </source>
</reference>
<sequence length="192" mass="22071">MFEIEQKYRVSDRKELTERLAAEDAVFVSENENRDTYYNHPCRDFVETGEALRVRREDDIPMVTYKGTRRPGLVKAREELEWRLDPGDTDGTHMERLLTVLGFREVATVTKRRETYRLGSAETAMTITIDSVESLRHDGDPGLFAEIECVLPTATPDDSEIETARARVSGLARKLGLTDPESRSYLRMQLER</sequence>
<dbReference type="PANTHER" id="PTHR21028:SF2">
    <property type="entry name" value="CYTH DOMAIN-CONTAINING PROTEIN"/>
    <property type="match status" value="1"/>
</dbReference>
<protein>
    <submittedName>
        <fullName evidence="2">Adenylate cyclase class 2</fullName>
        <ecNumber evidence="2">4.6.1.1</ecNumber>
    </submittedName>
</protein>